<keyword evidence="3" id="KW-0378">Hydrolase</keyword>
<feature type="transmembrane region" description="Helical" evidence="1">
    <location>
        <begin position="61"/>
        <end position="83"/>
    </location>
</feature>
<dbReference type="OrthoDB" id="2340043at2"/>
<protein>
    <submittedName>
        <fullName evidence="3">Endonuclease/exonuclease/phosphatase family protein</fullName>
    </submittedName>
</protein>
<dbReference type="GO" id="GO:0004527">
    <property type="term" value="F:exonuclease activity"/>
    <property type="evidence" value="ECO:0007669"/>
    <property type="project" value="UniProtKB-KW"/>
</dbReference>
<dbReference type="Proteomes" id="UP000286716">
    <property type="component" value="Unassembled WGS sequence"/>
</dbReference>
<keyword evidence="1" id="KW-0472">Membrane</keyword>
<feature type="transmembrane region" description="Helical" evidence="1">
    <location>
        <begin position="90"/>
        <end position="108"/>
    </location>
</feature>
<dbReference type="EMBL" id="QHHU01000033">
    <property type="protein sequence ID" value="RSM41637.1"/>
    <property type="molecule type" value="Genomic_DNA"/>
</dbReference>
<evidence type="ECO:0000256" key="1">
    <source>
        <dbReference type="SAM" id="Phobius"/>
    </source>
</evidence>
<evidence type="ECO:0000313" key="3">
    <source>
        <dbReference type="EMBL" id="RSM41637.1"/>
    </source>
</evidence>
<feature type="domain" description="Endonuclease/exonuclease/phosphatase" evidence="2">
    <location>
        <begin position="130"/>
        <end position="329"/>
    </location>
</feature>
<keyword evidence="3" id="KW-0540">Nuclease</keyword>
<proteinExistence type="predicted"/>
<dbReference type="AlphaFoldDB" id="A0A428WF05"/>
<name>A0A428WF05_AMYBA</name>
<evidence type="ECO:0000313" key="4">
    <source>
        <dbReference type="Proteomes" id="UP000286716"/>
    </source>
</evidence>
<dbReference type="GO" id="GO:0004519">
    <property type="term" value="F:endonuclease activity"/>
    <property type="evidence" value="ECO:0007669"/>
    <property type="project" value="UniProtKB-KW"/>
</dbReference>
<comment type="caution">
    <text evidence="3">The sequence shown here is derived from an EMBL/GenBank/DDBJ whole genome shotgun (WGS) entry which is preliminary data.</text>
</comment>
<gene>
    <name evidence="3" type="ORF">DMA12_23755</name>
</gene>
<keyword evidence="3" id="KW-0269">Exonuclease</keyword>
<feature type="transmembrane region" description="Helical" evidence="1">
    <location>
        <begin position="34"/>
        <end position="55"/>
    </location>
</feature>
<keyword evidence="1" id="KW-0812">Transmembrane</keyword>
<evidence type="ECO:0000259" key="2">
    <source>
        <dbReference type="Pfam" id="PF03372"/>
    </source>
</evidence>
<dbReference type="InterPro" id="IPR005135">
    <property type="entry name" value="Endo/exonuclease/phosphatase"/>
</dbReference>
<sequence length="339" mass="35966">MEELPSPGPPGAGLGILGSMVIAEQTRSRRKKPLVTALLMVPVVLLGALAALRLIGFDGDWYTLVALSLTPYAAAAGVLLGGLALALRRWWTGGVALVLAIVLAVLVVPRLSASDQREVHGKTLRVLASNLLYGRADPKAVVDLVREQRIDVLNLVEMTPGAVDGLAAAGLFETLPYRVLHPAPGAFGSGIVSRFPLTEINLTGDSAAKQPGAQADLGDGVVAEIVAVHPVSPDVDTPQWEREMKDLSRAAGEHGLRVLAGDFNATLDHAAFRTVLSRGYNDAAEERGEALVPTWPADHTPVVTIDHVVVDNRAAVRDYRVFDVPGSDHRAVFAEVRLP</sequence>
<reference evidence="3 4" key="1">
    <citation type="submission" date="2018-05" db="EMBL/GenBank/DDBJ databases">
        <title>Evolution of GPA BGCs.</title>
        <authorList>
            <person name="Waglechner N."/>
            <person name="Wright G.D."/>
        </authorList>
    </citation>
    <scope>NUCLEOTIDE SEQUENCE [LARGE SCALE GENOMIC DNA]</scope>
    <source>
        <strain evidence="3 4">DSM 5908</strain>
    </source>
</reference>
<keyword evidence="1" id="KW-1133">Transmembrane helix</keyword>
<dbReference type="InterPro" id="IPR036691">
    <property type="entry name" value="Endo/exonu/phosph_ase_sf"/>
</dbReference>
<dbReference type="Pfam" id="PF03372">
    <property type="entry name" value="Exo_endo_phos"/>
    <property type="match status" value="1"/>
</dbReference>
<dbReference type="SUPFAM" id="SSF56219">
    <property type="entry name" value="DNase I-like"/>
    <property type="match status" value="1"/>
</dbReference>
<accession>A0A428WF05</accession>
<organism evidence="3 4">
    <name type="scientific">Amycolatopsis balhimycina DSM 5908</name>
    <dbReference type="NCBI Taxonomy" id="1081091"/>
    <lineage>
        <taxon>Bacteria</taxon>
        <taxon>Bacillati</taxon>
        <taxon>Actinomycetota</taxon>
        <taxon>Actinomycetes</taxon>
        <taxon>Pseudonocardiales</taxon>
        <taxon>Pseudonocardiaceae</taxon>
        <taxon>Amycolatopsis</taxon>
    </lineage>
</organism>
<dbReference type="Gene3D" id="3.60.10.10">
    <property type="entry name" value="Endonuclease/exonuclease/phosphatase"/>
    <property type="match status" value="1"/>
</dbReference>
<keyword evidence="3" id="KW-0255">Endonuclease</keyword>
<keyword evidence="4" id="KW-1185">Reference proteome</keyword>